<reference evidence="1 2" key="1">
    <citation type="journal article" date="2015" name="Nature">
        <title>rRNA introns, odd ribosomes, and small enigmatic genomes across a large radiation of phyla.</title>
        <authorList>
            <person name="Brown C.T."/>
            <person name="Hug L.A."/>
            <person name="Thomas B.C."/>
            <person name="Sharon I."/>
            <person name="Castelle C.J."/>
            <person name="Singh A."/>
            <person name="Wilkins M.J."/>
            <person name="Williams K.H."/>
            <person name="Banfield J.F."/>
        </authorList>
    </citation>
    <scope>NUCLEOTIDE SEQUENCE [LARGE SCALE GENOMIC DNA]</scope>
</reference>
<evidence type="ECO:0000313" key="1">
    <source>
        <dbReference type="EMBL" id="KKR85812.1"/>
    </source>
</evidence>
<sequence length="254" mass="29023">MTERQVDTQQLTQRALDVVNSLKEIVINRERTYPPSIEAVLVFSGPGTYYDKLKPDQEEWMRWMDRDRIRAGVAVVSEITAARLSDLLGKKVKGHQISPGDILLYGPYFVYNGTPLENEIFRKALNSPFCKLPKEKVIILDEVKEDDGTVHPHRHTADQVKSFYQQLTIPKSPLSRVTNVALVAHIPDFARNVFYTRKYNDEFVESGNRSLNFWVYGLKSRKGAGETHLNSEFPRLVTYAQRGHLATEPSPFAT</sequence>
<organism evidence="1 2">
    <name type="scientific">Candidatus Curtissbacteria bacterium GW2011_GWA1_41_11</name>
    <dbReference type="NCBI Taxonomy" id="1618409"/>
    <lineage>
        <taxon>Bacteria</taxon>
        <taxon>Candidatus Curtissiibacteriota</taxon>
    </lineage>
</organism>
<comment type="caution">
    <text evidence="1">The sequence shown here is derived from an EMBL/GenBank/DDBJ whole genome shotgun (WGS) entry which is preliminary data.</text>
</comment>
<dbReference type="EMBL" id="LCAG01000031">
    <property type="protein sequence ID" value="KKR85812.1"/>
    <property type="molecule type" value="Genomic_DNA"/>
</dbReference>
<dbReference type="Proteomes" id="UP000034854">
    <property type="component" value="Unassembled WGS sequence"/>
</dbReference>
<proteinExistence type="predicted"/>
<name>A0A0G0XDK8_9BACT</name>
<protein>
    <submittedName>
        <fullName evidence="1">Uncharacterized protein</fullName>
    </submittedName>
</protein>
<evidence type="ECO:0000313" key="2">
    <source>
        <dbReference type="Proteomes" id="UP000034854"/>
    </source>
</evidence>
<accession>A0A0G0XDK8</accession>
<dbReference type="AlphaFoldDB" id="A0A0G0XDK8"/>
<gene>
    <name evidence="1" type="ORF">UU34_C0031G0006</name>
</gene>